<evidence type="ECO:0000256" key="8">
    <source>
        <dbReference type="ARBA" id="ARBA00022603"/>
    </source>
</evidence>
<evidence type="ECO:0000256" key="6">
    <source>
        <dbReference type="ARBA" id="ARBA00014679"/>
    </source>
</evidence>
<comment type="caution">
    <text evidence="15">Lacks conserved residue(s) required for the propagation of feature annotation.</text>
</comment>
<dbReference type="PANTHER" id="PTHR46417:SF1">
    <property type="entry name" value="TRNA (GUANINE-N(1)-)-METHYLTRANSFERASE"/>
    <property type="match status" value="1"/>
</dbReference>
<evidence type="ECO:0000256" key="1">
    <source>
        <dbReference type="ARBA" id="ARBA00002634"/>
    </source>
</evidence>
<evidence type="ECO:0000256" key="10">
    <source>
        <dbReference type="ARBA" id="ARBA00022691"/>
    </source>
</evidence>
<evidence type="ECO:0000256" key="13">
    <source>
        <dbReference type="ARBA" id="ARBA00033392"/>
    </source>
</evidence>
<evidence type="ECO:0000256" key="12">
    <source>
        <dbReference type="ARBA" id="ARBA00029736"/>
    </source>
</evidence>
<evidence type="ECO:0000256" key="9">
    <source>
        <dbReference type="ARBA" id="ARBA00022679"/>
    </source>
</evidence>
<dbReference type="InterPro" id="IPR029026">
    <property type="entry name" value="tRNA_m1G_MTases_N"/>
</dbReference>
<dbReference type="GO" id="GO:0002939">
    <property type="term" value="P:tRNA N1-guanine methylation"/>
    <property type="evidence" value="ECO:0007669"/>
    <property type="project" value="TreeGrafter"/>
</dbReference>
<feature type="domain" description="tRNA methyltransferase TRMD/TRM10-type" evidence="18">
    <location>
        <begin position="30"/>
        <end position="244"/>
    </location>
</feature>
<dbReference type="Gene3D" id="3.40.1280.10">
    <property type="match status" value="1"/>
</dbReference>
<dbReference type="AlphaFoldDB" id="A0A1G2NFQ4"/>
<evidence type="ECO:0000256" key="15">
    <source>
        <dbReference type="HAMAP-Rule" id="MF_00605"/>
    </source>
</evidence>
<evidence type="ECO:0000313" key="20">
    <source>
        <dbReference type="Proteomes" id="UP000176221"/>
    </source>
</evidence>
<dbReference type="Pfam" id="PF01746">
    <property type="entry name" value="tRNA_m1G_MT"/>
    <property type="match status" value="1"/>
</dbReference>
<dbReference type="InterPro" id="IPR016009">
    <property type="entry name" value="tRNA_MeTrfase_TRMD/TRM10"/>
</dbReference>
<evidence type="ECO:0000256" key="3">
    <source>
        <dbReference type="ARBA" id="ARBA00007630"/>
    </source>
</evidence>
<dbReference type="SUPFAM" id="SSF75217">
    <property type="entry name" value="alpha/beta knot"/>
    <property type="match status" value="1"/>
</dbReference>
<keyword evidence="8 15" id="KW-0489">Methyltransferase</keyword>
<comment type="function">
    <text evidence="1 15 17">Specifically methylates guanosine-37 in various tRNAs.</text>
</comment>
<sequence length="247" mass="28108">MDKSVFFSIMRTVFCQHESYCAHVYKPTVTFHIISIFPEVFEKYLNTSMLWRAKKEKKALYKIWNPRNYTKDKHKKVDHRPYGGGPGMVMTAEPILLAVNKALGRKKIKTKIVIFSPRGKQFTNALAKEWSKKFESLVLIAGHYEGIDARVKKILKAEEVSVGPYVLTGGEIPAMLVADAVTRQLPGVLGNNQSLEEGRITSPVVYTRPETYIYKGKRLKVPKVLLSGHAAKIEEWKTSLTAKRKRL</sequence>
<dbReference type="PIRSF" id="PIRSF000386">
    <property type="entry name" value="tRNA_mtase"/>
    <property type="match status" value="1"/>
</dbReference>
<reference evidence="19 20" key="1">
    <citation type="journal article" date="2016" name="Nat. Commun.">
        <title>Thousands of microbial genomes shed light on interconnected biogeochemical processes in an aquifer system.</title>
        <authorList>
            <person name="Anantharaman K."/>
            <person name="Brown C.T."/>
            <person name="Hug L.A."/>
            <person name="Sharon I."/>
            <person name="Castelle C.J."/>
            <person name="Probst A.J."/>
            <person name="Thomas B.C."/>
            <person name="Singh A."/>
            <person name="Wilkins M.J."/>
            <person name="Karaoz U."/>
            <person name="Brodie E.L."/>
            <person name="Williams K.H."/>
            <person name="Hubbard S.S."/>
            <person name="Banfield J.F."/>
        </authorList>
    </citation>
    <scope>NUCLEOTIDE SEQUENCE [LARGE SCALE GENOMIC DNA]</scope>
</reference>
<comment type="catalytic activity">
    <reaction evidence="14 15 17">
        <text>guanosine(37) in tRNA + S-adenosyl-L-methionine = N(1)-methylguanosine(37) in tRNA + S-adenosyl-L-homocysteine + H(+)</text>
        <dbReference type="Rhea" id="RHEA:36899"/>
        <dbReference type="Rhea" id="RHEA-COMP:10145"/>
        <dbReference type="Rhea" id="RHEA-COMP:10147"/>
        <dbReference type="ChEBI" id="CHEBI:15378"/>
        <dbReference type="ChEBI" id="CHEBI:57856"/>
        <dbReference type="ChEBI" id="CHEBI:59789"/>
        <dbReference type="ChEBI" id="CHEBI:73542"/>
        <dbReference type="ChEBI" id="CHEBI:74269"/>
        <dbReference type="EC" id="2.1.1.228"/>
    </reaction>
</comment>
<dbReference type="Gene3D" id="1.10.1270.20">
    <property type="entry name" value="tRNA(m1g37)methyltransferase, domain 2"/>
    <property type="match status" value="1"/>
</dbReference>
<comment type="similarity">
    <text evidence="3 15 17">Belongs to the RNA methyltransferase TrmD family.</text>
</comment>
<dbReference type="FunFam" id="3.40.1280.10:FF:000001">
    <property type="entry name" value="tRNA (guanine-N(1)-)-methyltransferase"/>
    <property type="match status" value="1"/>
</dbReference>
<dbReference type="InterPro" id="IPR029028">
    <property type="entry name" value="Alpha/beta_knot_MTases"/>
</dbReference>
<accession>A0A1G2NFQ4</accession>
<dbReference type="InterPro" id="IPR023148">
    <property type="entry name" value="tRNA_m1G_MeTrfase_C_sf"/>
</dbReference>
<evidence type="ECO:0000256" key="2">
    <source>
        <dbReference type="ARBA" id="ARBA00004496"/>
    </source>
</evidence>
<dbReference type="NCBIfam" id="TIGR00088">
    <property type="entry name" value="trmD"/>
    <property type="match status" value="1"/>
</dbReference>
<keyword evidence="7 15" id="KW-0963">Cytoplasm</keyword>
<comment type="subcellular location">
    <subcellularLocation>
        <location evidence="2 15 17">Cytoplasm</location>
    </subcellularLocation>
</comment>
<evidence type="ECO:0000256" key="17">
    <source>
        <dbReference type="RuleBase" id="RU003464"/>
    </source>
</evidence>
<evidence type="ECO:0000256" key="4">
    <source>
        <dbReference type="ARBA" id="ARBA00011738"/>
    </source>
</evidence>
<evidence type="ECO:0000256" key="5">
    <source>
        <dbReference type="ARBA" id="ARBA00012807"/>
    </source>
</evidence>
<evidence type="ECO:0000313" key="19">
    <source>
        <dbReference type="EMBL" id="OHA34918.1"/>
    </source>
</evidence>
<dbReference type="PANTHER" id="PTHR46417">
    <property type="entry name" value="TRNA (GUANINE-N(1)-)-METHYLTRANSFERASE"/>
    <property type="match status" value="1"/>
</dbReference>
<evidence type="ECO:0000256" key="7">
    <source>
        <dbReference type="ARBA" id="ARBA00022490"/>
    </source>
</evidence>
<evidence type="ECO:0000256" key="16">
    <source>
        <dbReference type="PIRSR" id="PIRSR000386-1"/>
    </source>
</evidence>
<gene>
    <name evidence="15" type="primary">trmD</name>
    <name evidence="19" type="ORF">A2928_02355</name>
</gene>
<dbReference type="HAMAP" id="MF_00605">
    <property type="entry name" value="TrmD"/>
    <property type="match status" value="1"/>
</dbReference>
<dbReference type="STRING" id="1802319.A2928_02355"/>
<evidence type="ECO:0000256" key="14">
    <source>
        <dbReference type="ARBA" id="ARBA00047783"/>
    </source>
</evidence>
<dbReference type="EMBL" id="MHRX01000003">
    <property type="protein sequence ID" value="OHA34918.1"/>
    <property type="molecule type" value="Genomic_DNA"/>
</dbReference>
<name>A0A1G2NFQ4_9BACT</name>
<keyword evidence="9 15" id="KW-0808">Transferase</keyword>
<dbReference type="GO" id="GO:0052906">
    <property type="term" value="F:tRNA (guanine(37)-N1)-methyltransferase activity"/>
    <property type="evidence" value="ECO:0007669"/>
    <property type="project" value="UniProtKB-UniRule"/>
</dbReference>
<proteinExistence type="inferred from homology"/>
<keyword evidence="10 15" id="KW-0949">S-adenosyl-L-methionine</keyword>
<organism evidence="19 20">
    <name type="scientific">Candidatus Taylorbacteria bacterium RIFCSPLOWO2_01_FULL_45_15b</name>
    <dbReference type="NCBI Taxonomy" id="1802319"/>
    <lineage>
        <taxon>Bacteria</taxon>
        <taxon>Candidatus Tayloriibacteriota</taxon>
    </lineage>
</organism>
<comment type="caution">
    <text evidence="19">The sequence shown here is derived from an EMBL/GenBank/DDBJ whole genome shotgun (WGS) entry which is preliminary data.</text>
</comment>
<keyword evidence="11 15" id="KW-0819">tRNA processing</keyword>
<dbReference type="InterPro" id="IPR002649">
    <property type="entry name" value="tRNA_m1G_MeTrfase_TrmD"/>
</dbReference>
<comment type="subunit">
    <text evidence="4 15 17">Homodimer.</text>
</comment>
<protein>
    <recommendedName>
        <fullName evidence="6 15">tRNA (guanine-N(1)-)-methyltransferase</fullName>
        <ecNumber evidence="5 15">2.1.1.228</ecNumber>
    </recommendedName>
    <alternativeName>
        <fullName evidence="12 15">M1G-methyltransferase</fullName>
    </alternativeName>
    <alternativeName>
        <fullName evidence="13 15">tRNA [GM37] methyltransferase</fullName>
    </alternativeName>
</protein>
<dbReference type="EC" id="2.1.1.228" evidence="5 15"/>
<evidence type="ECO:0000259" key="18">
    <source>
        <dbReference type="Pfam" id="PF01746"/>
    </source>
</evidence>
<dbReference type="Proteomes" id="UP000176221">
    <property type="component" value="Unassembled WGS sequence"/>
</dbReference>
<evidence type="ECO:0000256" key="11">
    <source>
        <dbReference type="ARBA" id="ARBA00022694"/>
    </source>
</evidence>
<dbReference type="NCBIfam" id="NF000648">
    <property type="entry name" value="PRK00026.1"/>
    <property type="match status" value="1"/>
</dbReference>
<dbReference type="GO" id="GO:0005829">
    <property type="term" value="C:cytosol"/>
    <property type="evidence" value="ECO:0007669"/>
    <property type="project" value="TreeGrafter"/>
</dbReference>
<feature type="binding site" evidence="15 16">
    <location>
        <position position="142"/>
    </location>
    <ligand>
        <name>S-adenosyl-L-methionine</name>
        <dbReference type="ChEBI" id="CHEBI:59789"/>
    </ligand>
</feature>